<keyword evidence="6" id="KW-1185">Reference proteome</keyword>
<dbReference type="PANTHER" id="PTHR48078">
    <property type="entry name" value="THREONINE DEHYDRATASE, MITOCHONDRIAL-RELATED"/>
    <property type="match status" value="1"/>
</dbReference>
<feature type="domain" description="Tryptophan synthase beta chain-like PALP" evidence="4">
    <location>
        <begin position="22"/>
        <end position="304"/>
    </location>
</feature>
<comment type="cofactor">
    <cofactor evidence="1">
        <name>pyridoxal 5'-phosphate</name>
        <dbReference type="ChEBI" id="CHEBI:597326"/>
    </cofactor>
</comment>
<dbReference type="PANTHER" id="PTHR48078:SF7">
    <property type="entry name" value="BLL6502 PROTEIN"/>
    <property type="match status" value="1"/>
</dbReference>
<name>A0A7G8BN87_9BACT</name>
<evidence type="ECO:0000256" key="3">
    <source>
        <dbReference type="ARBA" id="ARBA00023239"/>
    </source>
</evidence>
<dbReference type="InterPro" id="IPR050147">
    <property type="entry name" value="Ser/Thr_Dehydratase"/>
</dbReference>
<dbReference type="Gene3D" id="3.40.50.1100">
    <property type="match status" value="2"/>
</dbReference>
<keyword evidence="3" id="KW-0456">Lyase</keyword>
<dbReference type="AlphaFoldDB" id="A0A7G8BN87"/>
<dbReference type="InterPro" id="IPR001926">
    <property type="entry name" value="TrpB-like_PALP"/>
</dbReference>
<protein>
    <submittedName>
        <fullName evidence="5">Threonine dehydratase</fullName>
    </submittedName>
</protein>
<dbReference type="RefSeq" id="WP_186745823.1">
    <property type="nucleotide sequence ID" value="NZ_CP060394.1"/>
</dbReference>
<dbReference type="KEGG" id="adin:H7849_08920"/>
<organism evidence="5 6">
    <name type="scientific">Alloacidobacterium dinghuense</name>
    <dbReference type="NCBI Taxonomy" id="2763107"/>
    <lineage>
        <taxon>Bacteria</taxon>
        <taxon>Pseudomonadati</taxon>
        <taxon>Acidobacteriota</taxon>
        <taxon>Terriglobia</taxon>
        <taxon>Terriglobales</taxon>
        <taxon>Acidobacteriaceae</taxon>
        <taxon>Alloacidobacterium</taxon>
    </lineage>
</organism>
<dbReference type="PROSITE" id="PS00165">
    <property type="entry name" value="DEHYDRATASE_SER_THR"/>
    <property type="match status" value="1"/>
</dbReference>
<gene>
    <name evidence="5" type="ORF">H7849_08920</name>
</gene>
<dbReference type="Proteomes" id="UP000515312">
    <property type="component" value="Chromosome"/>
</dbReference>
<dbReference type="GO" id="GO:0009097">
    <property type="term" value="P:isoleucine biosynthetic process"/>
    <property type="evidence" value="ECO:0007669"/>
    <property type="project" value="TreeGrafter"/>
</dbReference>
<evidence type="ECO:0000256" key="2">
    <source>
        <dbReference type="ARBA" id="ARBA00022898"/>
    </source>
</evidence>
<reference evidence="5 6" key="1">
    <citation type="submission" date="2020-08" db="EMBL/GenBank/DDBJ databases">
        <title>Edaphobacter telluris sp. nov. and Acidobacterium dinghuensis sp. nov., two acidobacteria isolated from forest soil.</title>
        <authorList>
            <person name="Fu J."/>
            <person name="Qiu L."/>
        </authorList>
    </citation>
    <scope>NUCLEOTIDE SEQUENCE [LARGE SCALE GENOMIC DNA]</scope>
    <source>
        <strain evidence="5">4Y35</strain>
    </source>
</reference>
<dbReference type="GO" id="GO:0006565">
    <property type="term" value="P:L-serine catabolic process"/>
    <property type="evidence" value="ECO:0007669"/>
    <property type="project" value="TreeGrafter"/>
</dbReference>
<dbReference type="GO" id="GO:0003941">
    <property type="term" value="F:L-serine ammonia-lyase activity"/>
    <property type="evidence" value="ECO:0007669"/>
    <property type="project" value="TreeGrafter"/>
</dbReference>
<dbReference type="GO" id="GO:0004794">
    <property type="term" value="F:threonine deaminase activity"/>
    <property type="evidence" value="ECO:0007669"/>
    <property type="project" value="TreeGrafter"/>
</dbReference>
<accession>A0A7G8BN87</accession>
<dbReference type="GO" id="GO:0006567">
    <property type="term" value="P:L-threonine catabolic process"/>
    <property type="evidence" value="ECO:0007669"/>
    <property type="project" value="TreeGrafter"/>
</dbReference>
<dbReference type="InterPro" id="IPR000634">
    <property type="entry name" value="Ser/Thr_deHydtase_PyrdxlP-BS"/>
</dbReference>
<evidence type="ECO:0000313" key="6">
    <source>
        <dbReference type="Proteomes" id="UP000515312"/>
    </source>
</evidence>
<sequence length="319" mass="34136">MKLPTLDEIKSATQVVRAVMPPTPQYTWPLLNARCGTEVWVKHENHSPVGAFKLRGAAVYMDWLKKSKPTLTGVIAATRGNHGQGVALAASRLGLTSVIVVPFGNSREKNRAMQSLGAELIEYGDDFQAALEHSRTLAETRGLHPVPSFHTLLVYGTATYALEFFQGAPELSVVYVPIGLGSSICGMISVRNALGLKTKIVGVVAKDAPAYALSFRKKKALSATANSRLADGLSCRVPVPEALEIILANVDHMVEVSEGEIADAMRSYYEDTHNVAEGAAGAGLAAVLKERETHDGRVGVVFTGGNVDRELFLDALKTA</sequence>
<dbReference type="Pfam" id="PF00291">
    <property type="entry name" value="PALP"/>
    <property type="match status" value="1"/>
</dbReference>
<dbReference type="InterPro" id="IPR036052">
    <property type="entry name" value="TrpB-like_PALP_sf"/>
</dbReference>
<keyword evidence="2" id="KW-0663">Pyridoxal phosphate</keyword>
<dbReference type="GO" id="GO:0030170">
    <property type="term" value="F:pyridoxal phosphate binding"/>
    <property type="evidence" value="ECO:0007669"/>
    <property type="project" value="InterPro"/>
</dbReference>
<proteinExistence type="predicted"/>
<evidence type="ECO:0000313" key="5">
    <source>
        <dbReference type="EMBL" id="QNI34007.1"/>
    </source>
</evidence>
<dbReference type="SUPFAM" id="SSF53686">
    <property type="entry name" value="Tryptophan synthase beta subunit-like PLP-dependent enzymes"/>
    <property type="match status" value="1"/>
</dbReference>
<evidence type="ECO:0000259" key="4">
    <source>
        <dbReference type="Pfam" id="PF00291"/>
    </source>
</evidence>
<dbReference type="NCBIfam" id="NF004771">
    <property type="entry name" value="PRK06110.1"/>
    <property type="match status" value="1"/>
</dbReference>
<dbReference type="CDD" id="cd01562">
    <property type="entry name" value="Thr-dehyd"/>
    <property type="match status" value="1"/>
</dbReference>
<dbReference type="EMBL" id="CP060394">
    <property type="protein sequence ID" value="QNI34007.1"/>
    <property type="molecule type" value="Genomic_DNA"/>
</dbReference>
<evidence type="ECO:0000256" key="1">
    <source>
        <dbReference type="ARBA" id="ARBA00001933"/>
    </source>
</evidence>